<dbReference type="SMART" id="SM00304">
    <property type="entry name" value="HAMP"/>
    <property type="match status" value="1"/>
</dbReference>
<comment type="catalytic activity">
    <reaction evidence="1">
        <text>ATP + protein L-histidine = ADP + protein N-phospho-L-histidine.</text>
        <dbReference type="EC" id="2.7.13.3"/>
    </reaction>
</comment>
<reference evidence="13 14" key="1">
    <citation type="submission" date="2018-08" db="EMBL/GenBank/DDBJ databases">
        <title>Meiothermus roseus NBRC 110900 genome sequencing project.</title>
        <authorList>
            <person name="Da Costa M.S."/>
            <person name="Albuquerque L."/>
            <person name="Raposo P."/>
            <person name="Froufe H.J.C."/>
            <person name="Barroso C.S."/>
            <person name="Egas C."/>
        </authorList>
    </citation>
    <scope>NUCLEOTIDE SEQUENCE [LARGE SCALE GENOMIC DNA]</scope>
    <source>
        <strain evidence="13 14">NBRC 110900</strain>
    </source>
</reference>
<feature type="domain" description="Histidine kinase" evidence="11">
    <location>
        <begin position="234"/>
        <end position="436"/>
    </location>
</feature>
<evidence type="ECO:0000313" key="13">
    <source>
        <dbReference type="EMBL" id="RIH84275.1"/>
    </source>
</evidence>
<dbReference type="Gene3D" id="1.10.287.130">
    <property type="match status" value="1"/>
</dbReference>
<evidence type="ECO:0000259" key="12">
    <source>
        <dbReference type="PROSITE" id="PS50885"/>
    </source>
</evidence>
<dbReference type="EC" id="2.7.13.3" evidence="3"/>
<evidence type="ECO:0000259" key="11">
    <source>
        <dbReference type="PROSITE" id="PS50109"/>
    </source>
</evidence>
<evidence type="ECO:0000256" key="6">
    <source>
        <dbReference type="ARBA" id="ARBA00022692"/>
    </source>
</evidence>
<dbReference type="Pfam" id="PF00512">
    <property type="entry name" value="HisKA"/>
    <property type="match status" value="1"/>
</dbReference>
<keyword evidence="14" id="KW-1185">Reference proteome</keyword>
<evidence type="ECO:0000256" key="10">
    <source>
        <dbReference type="ARBA" id="ARBA00023136"/>
    </source>
</evidence>
<dbReference type="SUPFAM" id="SSF47384">
    <property type="entry name" value="Homodimeric domain of signal transducing histidine kinase"/>
    <property type="match status" value="1"/>
</dbReference>
<dbReference type="PANTHER" id="PTHR45436:SF5">
    <property type="entry name" value="SENSOR HISTIDINE KINASE TRCS"/>
    <property type="match status" value="1"/>
</dbReference>
<dbReference type="PANTHER" id="PTHR45436">
    <property type="entry name" value="SENSOR HISTIDINE KINASE YKOH"/>
    <property type="match status" value="1"/>
</dbReference>
<evidence type="ECO:0000256" key="5">
    <source>
        <dbReference type="ARBA" id="ARBA00022679"/>
    </source>
</evidence>
<dbReference type="InterPro" id="IPR036890">
    <property type="entry name" value="HATPase_C_sf"/>
</dbReference>
<dbReference type="GO" id="GO:0000155">
    <property type="term" value="F:phosphorelay sensor kinase activity"/>
    <property type="evidence" value="ECO:0007669"/>
    <property type="project" value="InterPro"/>
</dbReference>
<dbReference type="Gene3D" id="3.30.565.10">
    <property type="entry name" value="Histidine kinase-like ATPase, C-terminal domain"/>
    <property type="match status" value="1"/>
</dbReference>
<dbReference type="PROSITE" id="PS50885">
    <property type="entry name" value="HAMP"/>
    <property type="match status" value="1"/>
</dbReference>
<evidence type="ECO:0000256" key="1">
    <source>
        <dbReference type="ARBA" id="ARBA00000085"/>
    </source>
</evidence>
<keyword evidence="10" id="KW-0472">Membrane</keyword>
<dbReference type="PRINTS" id="PR00344">
    <property type="entry name" value="BCTRLSENSOR"/>
</dbReference>
<dbReference type="InterPro" id="IPR003661">
    <property type="entry name" value="HisK_dim/P_dom"/>
</dbReference>
<dbReference type="SUPFAM" id="SSF55874">
    <property type="entry name" value="ATPase domain of HSP90 chaperone/DNA topoisomerase II/histidine kinase"/>
    <property type="match status" value="1"/>
</dbReference>
<dbReference type="Gene3D" id="6.10.340.10">
    <property type="match status" value="1"/>
</dbReference>
<evidence type="ECO:0000256" key="4">
    <source>
        <dbReference type="ARBA" id="ARBA00022553"/>
    </source>
</evidence>
<keyword evidence="7 13" id="KW-0418">Kinase</keyword>
<protein>
    <recommendedName>
        <fullName evidence="3">histidine kinase</fullName>
        <ecNumber evidence="3">2.7.13.3</ecNumber>
    </recommendedName>
</protein>
<dbReference type="CDD" id="cd00082">
    <property type="entry name" value="HisKA"/>
    <property type="match status" value="1"/>
</dbReference>
<dbReference type="Pfam" id="PF00672">
    <property type="entry name" value="HAMP"/>
    <property type="match status" value="1"/>
</dbReference>
<name>A0A399EJH2_9DEIN</name>
<dbReference type="GO" id="GO:0016020">
    <property type="term" value="C:membrane"/>
    <property type="evidence" value="ECO:0007669"/>
    <property type="project" value="UniProtKB-SubCell"/>
</dbReference>
<feature type="domain" description="HAMP" evidence="12">
    <location>
        <begin position="172"/>
        <end position="226"/>
    </location>
</feature>
<dbReference type="AlphaFoldDB" id="A0A399EJH2"/>
<dbReference type="InterPro" id="IPR003660">
    <property type="entry name" value="HAMP_dom"/>
</dbReference>
<dbReference type="OrthoDB" id="9813151at2"/>
<dbReference type="InterPro" id="IPR003594">
    <property type="entry name" value="HATPase_dom"/>
</dbReference>
<dbReference type="Proteomes" id="UP000265341">
    <property type="component" value="Unassembled WGS sequence"/>
</dbReference>
<dbReference type="CDD" id="cd00075">
    <property type="entry name" value="HATPase"/>
    <property type="match status" value="1"/>
</dbReference>
<dbReference type="InterPro" id="IPR036097">
    <property type="entry name" value="HisK_dim/P_sf"/>
</dbReference>
<dbReference type="CDD" id="cd06225">
    <property type="entry name" value="HAMP"/>
    <property type="match status" value="1"/>
</dbReference>
<dbReference type="InterPro" id="IPR004358">
    <property type="entry name" value="Sig_transdc_His_kin-like_C"/>
</dbReference>
<evidence type="ECO:0000256" key="9">
    <source>
        <dbReference type="ARBA" id="ARBA00023012"/>
    </source>
</evidence>
<keyword evidence="6" id="KW-0812">Transmembrane</keyword>
<dbReference type="InterPro" id="IPR005467">
    <property type="entry name" value="His_kinase_dom"/>
</dbReference>
<evidence type="ECO:0000256" key="3">
    <source>
        <dbReference type="ARBA" id="ARBA00012438"/>
    </source>
</evidence>
<dbReference type="Pfam" id="PF02518">
    <property type="entry name" value="HATPase_c"/>
    <property type="match status" value="1"/>
</dbReference>
<dbReference type="SMART" id="SM00387">
    <property type="entry name" value="HATPase_c"/>
    <property type="match status" value="1"/>
</dbReference>
<gene>
    <name evidence="13" type="primary">mprB_3</name>
    <name evidence="13" type="ORF">Mrose_02706</name>
</gene>
<evidence type="ECO:0000256" key="2">
    <source>
        <dbReference type="ARBA" id="ARBA00004370"/>
    </source>
</evidence>
<dbReference type="PROSITE" id="PS50109">
    <property type="entry name" value="HIS_KIN"/>
    <property type="match status" value="1"/>
</dbReference>
<evidence type="ECO:0000256" key="7">
    <source>
        <dbReference type="ARBA" id="ARBA00022777"/>
    </source>
</evidence>
<dbReference type="EMBL" id="QWLA01000060">
    <property type="protein sequence ID" value="RIH84275.1"/>
    <property type="molecule type" value="Genomic_DNA"/>
</dbReference>
<sequence length="443" mass="48277">MSLRLRLTAFAATLVGLVLLILSGALRLSLEQRLLAQLDEDLEAALDLARPLVGRDLEDGSLRLLPDRSLEVLPRLLPELVLVLADSSGVRDALGRLPPPEEVAALAHVTAQRSSWQGYRVGSLSVGPGLHLVAALPLSTLKTTLGLLDNLMLALVPLSFLLSFALGYLLLGRGLAPVDHLTRTALRLAEEGEWRARLPEPRTRDELWRLGRAVNHLLEKLGSLIEREQRLSQDAAHALRTPLTVLLGRLERLPESPDLALARRGAEELRGLVEKLLLLSRTEAGGLQKEALDLDALAFEVAEEMRDLFAAKGLAFHLELSETPLEVWGDPTVLRAAVQALLENAHKFTASGAVGLRVWPEEGWACLEVWDTGPGIPPGAEAVVFERFYRSGRAPEGSGLGLALVAAVARWHGGEVWTESRRPMGARVSFRLPLRMRPGPHLG</sequence>
<dbReference type="RefSeq" id="WP_119279141.1">
    <property type="nucleotide sequence ID" value="NZ_QWLA01000060.1"/>
</dbReference>
<keyword evidence="4" id="KW-0597">Phosphoprotein</keyword>
<proteinExistence type="predicted"/>
<keyword evidence="9" id="KW-0902">Two-component regulatory system</keyword>
<keyword evidence="5 13" id="KW-0808">Transferase</keyword>
<evidence type="ECO:0000313" key="14">
    <source>
        <dbReference type="Proteomes" id="UP000265341"/>
    </source>
</evidence>
<dbReference type="SMART" id="SM00388">
    <property type="entry name" value="HisKA"/>
    <property type="match status" value="1"/>
</dbReference>
<comment type="caution">
    <text evidence="13">The sequence shown here is derived from an EMBL/GenBank/DDBJ whole genome shotgun (WGS) entry which is preliminary data.</text>
</comment>
<dbReference type="InterPro" id="IPR050428">
    <property type="entry name" value="TCS_sensor_his_kinase"/>
</dbReference>
<evidence type="ECO:0000256" key="8">
    <source>
        <dbReference type="ARBA" id="ARBA00022989"/>
    </source>
</evidence>
<comment type="subcellular location">
    <subcellularLocation>
        <location evidence="2">Membrane</location>
    </subcellularLocation>
</comment>
<accession>A0A399EJH2</accession>
<organism evidence="13 14">
    <name type="scientific">Calidithermus roseus</name>
    <dbReference type="NCBI Taxonomy" id="1644118"/>
    <lineage>
        <taxon>Bacteria</taxon>
        <taxon>Thermotogati</taxon>
        <taxon>Deinococcota</taxon>
        <taxon>Deinococci</taxon>
        <taxon>Thermales</taxon>
        <taxon>Thermaceae</taxon>
        <taxon>Calidithermus</taxon>
    </lineage>
</organism>
<keyword evidence="8" id="KW-1133">Transmembrane helix</keyword>